<dbReference type="GeneTree" id="ENSGT00390000000359"/>
<dbReference type="AlphaFoldDB" id="A0A2I3G7Y8"/>
<name>A0A2I3G7Y8_NOMLE</name>
<dbReference type="Proteomes" id="UP000001073">
    <property type="component" value="Chromosome 19"/>
</dbReference>
<protein>
    <submittedName>
        <fullName evidence="2">Uncharacterized protein</fullName>
    </submittedName>
</protein>
<feature type="compositionally biased region" description="Basic and acidic residues" evidence="1">
    <location>
        <begin position="67"/>
        <end position="80"/>
    </location>
</feature>
<sequence length="156" mass="16969">MASAPGAKQSSPRVGTTRYTEASTVRVETSSHRVETSSRRVEASQRRSEGPSLSPSGKRLPRILEASSRHVESSSRRTETTSRQVRASSLRVETSLHCSESPAPTKKRPDEMLLPKGHQGARALSQDRKASSCQPASQLPGGPIIFGFMETNHKSM</sequence>
<reference evidence="2 3" key="1">
    <citation type="submission" date="2012-10" db="EMBL/GenBank/DDBJ databases">
        <authorList>
            <consortium name="Gibbon Genome Sequencing Consortium"/>
        </authorList>
    </citation>
    <scope>NUCLEOTIDE SEQUENCE [LARGE SCALE GENOMIC DNA]</scope>
</reference>
<dbReference type="EMBL" id="ADFV01082552">
    <property type="status" value="NOT_ANNOTATED_CDS"/>
    <property type="molecule type" value="Genomic_DNA"/>
</dbReference>
<proteinExistence type="predicted"/>
<organism evidence="2 3">
    <name type="scientific">Nomascus leucogenys</name>
    <name type="common">Northern white-cheeked gibbon</name>
    <name type="synonym">Hylobates leucogenys</name>
    <dbReference type="NCBI Taxonomy" id="61853"/>
    <lineage>
        <taxon>Eukaryota</taxon>
        <taxon>Metazoa</taxon>
        <taxon>Chordata</taxon>
        <taxon>Craniata</taxon>
        <taxon>Vertebrata</taxon>
        <taxon>Euteleostomi</taxon>
        <taxon>Mammalia</taxon>
        <taxon>Eutheria</taxon>
        <taxon>Euarchontoglires</taxon>
        <taxon>Primates</taxon>
        <taxon>Haplorrhini</taxon>
        <taxon>Catarrhini</taxon>
        <taxon>Hylobatidae</taxon>
        <taxon>Nomascus</taxon>
    </lineage>
</organism>
<reference evidence="2" key="2">
    <citation type="submission" date="2025-08" db="UniProtKB">
        <authorList>
            <consortium name="Ensembl"/>
        </authorList>
    </citation>
    <scope>IDENTIFICATION</scope>
</reference>
<feature type="compositionally biased region" description="Basic and acidic residues" evidence="1">
    <location>
        <begin position="29"/>
        <end position="49"/>
    </location>
</feature>
<keyword evidence="3" id="KW-1185">Reference proteome</keyword>
<accession>A0A2I3G7Y8</accession>
<gene>
    <name evidence="2" type="primary">C19H17orf100</name>
</gene>
<feature type="region of interest" description="Disordered" evidence="1">
    <location>
        <begin position="1"/>
        <end position="144"/>
    </location>
</feature>
<evidence type="ECO:0000256" key="1">
    <source>
        <dbReference type="SAM" id="MobiDB-lite"/>
    </source>
</evidence>
<dbReference type="STRING" id="61853.ENSNLEP00000027496"/>
<reference evidence="2" key="3">
    <citation type="submission" date="2025-09" db="UniProtKB">
        <authorList>
            <consortium name="Ensembl"/>
        </authorList>
    </citation>
    <scope>IDENTIFICATION</scope>
</reference>
<dbReference type="Ensembl" id="ENSNLET00000033853.1">
    <property type="protein sequence ID" value="ENSNLEP00000027496.1"/>
    <property type="gene ID" value="ENSNLEG00000035117.1"/>
</dbReference>
<dbReference type="InParanoid" id="A0A2I3G7Y8"/>
<evidence type="ECO:0000313" key="3">
    <source>
        <dbReference type="Proteomes" id="UP000001073"/>
    </source>
</evidence>
<evidence type="ECO:0000313" key="2">
    <source>
        <dbReference type="Ensembl" id="ENSNLEP00000027496.1"/>
    </source>
</evidence>
<feature type="compositionally biased region" description="Polar residues" evidence="1">
    <location>
        <begin position="8"/>
        <end position="28"/>
    </location>
</feature>